<dbReference type="Pfam" id="PF00075">
    <property type="entry name" value="RNase_H"/>
    <property type="match status" value="1"/>
</dbReference>
<comment type="caution">
    <text evidence="2">The sequence shown here is derived from an EMBL/GenBank/DDBJ whole genome shotgun (WGS) entry which is preliminary data.</text>
</comment>
<dbReference type="InterPro" id="IPR002156">
    <property type="entry name" value="RNaseH_domain"/>
</dbReference>
<name>A0A8H3L6Y0_9GLOM</name>
<dbReference type="InterPro" id="IPR012337">
    <property type="entry name" value="RNaseH-like_sf"/>
</dbReference>
<evidence type="ECO:0000259" key="1">
    <source>
        <dbReference type="PROSITE" id="PS50879"/>
    </source>
</evidence>
<dbReference type="InterPro" id="IPR036397">
    <property type="entry name" value="RNaseH_sf"/>
</dbReference>
<reference evidence="2" key="1">
    <citation type="submission" date="2019-10" db="EMBL/GenBank/DDBJ databases">
        <title>Conservation and host-specific expression of non-tandemly repeated heterogenous ribosome RNA gene in arbuscular mycorrhizal fungi.</title>
        <authorList>
            <person name="Maeda T."/>
            <person name="Kobayashi Y."/>
            <person name="Nakagawa T."/>
            <person name="Ezawa T."/>
            <person name="Yamaguchi K."/>
            <person name="Bino T."/>
            <person name="Nishimoto Y."/>
            <person name="Shigenobu S."/>
            <person name="Kawaguchi M."/>
        </authorList>
    </citation>
    <scope>NUCLEOTIDE SEQUENCE</scope>
    <source>
        <strain evidence="2">HR1</strain>
    </source>
</reference>
<accession>A0A8H3L6Y0</accession>
<dbReference type="PROSITE" id="PS50879">
    <property type="entry name" value="RNASE_H_1"/>
    <property type="match status" value="1"/>
</dbReference>
<evidence type="ECO:0000313" key="2">
    <source>
        <dbReference type="EMBL" id="GES80488.1"/>
    </source>
</evidence>
<gene>
    <name evidence="2" type="ORF">RCL2_000775900</name>
</gene>
<dbReference type="GO" id="GO:0004523">
    <property type="term" value="F:RNA-DNA hybrid ribonuclease activity"/>
    <property type="evidence" value="ECO:0007669"/>
    <property type="project" value="InterPro"/>
</dbReference>
<organism evidence="2 3">
    <name type="scientific">Rhizophagus clarus</name>
    <dbReference type="NCBI Taxonomy" id="94130"/>
    <lineage>
        <taxon>Eukaryota</taxon>
        <taxon>Fungi</taxon>
        <taxon>Fungi incertae sedis</taxon>
        <taxon>Mucoromycota</taxon>
        <taxon>Glomeromycotina</taxon>
        <taxon>Glomeromycetes</taxon>
        <taxon>Glomerales</taxon>
        <taxon>Glomeraceae</taxon>
        <taxon>Rhizophagus</taxon>
    </lineage>
</organism>
<dbReference type="AlphaFoldDB" id="A0A8H3L6Y0"/>
<dbReference type="Gene3D" id="3.30.420.10">
    <property type="entry name" value="Ribonuclease H-like superfamily/Ribonuclease H"/>
    <property type="match status" value="1"/>
</dbReference>
<feature type="domain" description="RNase H type-1" evidence="1">
    <location>
        <begin position="456"/>
        <end position="597"/>
    </location>
</feature>
<dbReference type="OrthoDB" id="2348121at2759"/>
<dbReference type="SUPFAM" id="SSF53098">
    <property type="entry name" value="Ribonuclease H-like"/>
    <property type="match status" value="1"/>
</dbReference>
<proteinExistence type="predicted"/>
<dbReference type="GO" id="GO:0003676">
    <property type="term" value="F:nucleic acid binding"/>
    <property type="evidence" value="ECO:0007669"/>
    <property type="project" value="InterPro"/>
</dbReference>
<protein>
    <submittedName>
        <fullName evidence="2">Ribonuclease H-like domain-containing protein</fullName>
    </submittedName>
</protein>
<evidence type="ECO:0000313" key="3">
    <source>
        <dbReference type="Proteomes" id="UP000615446"/>
    </source>
</evidence>
<dbReference type="EMBL" id="BLAL01000050">
    <property type="protein sequence ID" value="GES80488.1"/>
    <property type="molecule type" value="Genomic_DNA"/>
</dbReference>
<dbReference type="Proteomes" id="UP000615446">
    <property type="component" value="Unassembled WGS sequence"/>
</dbReference>
<sequence>MISSQAYIDDVSWITDTSYKLESILQIADEFNRLNNIQINPDKFALMTNDTNALKDKFIKLNFGSHVQEIQLIRPTESDRILGAWMNLDFSKVYVFNQCKNIIAGYNKIIRNKQLTDNMMRYIYNAVIIPSIEYISQHTILNDKQVAAPNILAHTLFKKKTNLVMTIPNCMIHSSLGYAIKDISAIQLQRQVTRLHNQLKNKGLLGMLSQLSIIRLQQETLSVNNVLTGWSIHLKDLKIKFNLIASTLTIMYDNNLTCQSNIKRKIMGGQLPITQVLNSDLLFKDRLNYHLYRHNIYFLSQIMAADGLRLLTYSDFDKLDSSHFDHILSNDQTPIVEHWIHNINDDSISPSIQAPVLIKCTGCELKDIQPRSKRKTANNRCLLFIDKKKTINVKAQSIQDAYILDFLVFEYIAMIENRIKYSTTNAQEALVRSMLDFFHPTLLRNQLRNIQDTVKGQSSLTIYTDGSFKRHSNTSVMMGSAFKIIETNSIFQCQIQENPSVIKAELMAMIMALLCLDKGTRVTICTDSQIIINQFSKINTLSILAVQRLKLQYSILWILFIKLIRFKDLIMTLQKVKAHDSDDHSNIVDKLAKEACSKECLVIDPKLLAHNGTICWNHKPMERNITLMVKDIKETQYIEQFFMLNRNRYFTSPSDLELFDCWRCALCNTELETYQHLWSCSATQNIRAEIVHNSKAQLFNLISPFIQDKIDIDHNDIFTNIDNLDFWNSSNIGILCLVKGIIPKSFSEFLKELKIPEQSIYKIMREVINTLVLQFKHLIWEHRNVYQVKLE</sequence>